<reference evidence="1 2" key="1">
    <citation type="submission" date="2014-04" db="EMBL/GenBank/DDBJ databases">
        <authorList>
            <consortium name="DOE Joint Genome Institute"/>
            <person name="Kuo A."/>
            <person name="Kohler A."/>
            <person name="Nagy L.G."/>
            <person name="Floudas D."/>
            <person name="Copeland A."/>
            <person name="Barry K.W."/>
            <person name="Cichocki N."/>
            <person name="Veneault-Fourrey C."/>
            <person name="LaButti K."/>
            <person name="Lindquist E.A."/>
            <person name="Lipzen A."/>
            <person name="Lundell T."/>
            <person name="Morin E."/>
            <person name="Murat C."/>
            <person name="Sun H."/>
            <person name="Tunlid A."/>
            <person name="Henrissat B."/>
            <person name="Grigoriev I.V."/>
            <person name="Hibbett D.S."/>
            <person name="Martin F."/>
            <person name="Nordberg H.P."/>
            <person name="Cantor M.N."/>
            <person name="Hua S.X."/>
        </authorList>
    </citation>
    <scope>NUCLEOTIDE SEQUENCE [LARGE SCALE GENOMIC DNA]</scope>
    <source>
        <strain evidence="1 2">LaAM-08-1</strain>
    </source>
</reference>
<organism evidence="1 2">
    <name type="scientific">Laccaria amethystina LaAM-08-1</name>
    <dbReference type="NCBI Taxonomy" id="1095629"/>
    <lineage>
        <taxon>Eukaryota</taxon>
        <taxon>Fungi</taxon>
        <taxon>Dikarya</taxon>
        <taxon>Basidiomycota</taxon>
        <taxon>Agaricomycotina</taxon>
        <taxon>Agaricomycetes</taxon>
        <taxon>Agaricomycetidae</taxon>
        <taxon>Agaricales</taxon>
        <taxon>Agaricineae</taxon>
        <taxon>Hydnangiaceae</taxon>
        <taxon>Laccaria</taxon>
    </lineage>
</organism>
<dbReference type="EMBL" id="KN838573">
    <property type="protein sequence ID" value="KIK04089.1"/>
    <property type="molecule type" value="Genomic_DNA"/>
</dbReference>
<accession>A0A0C9XR03</accession>
<evidence type="ECO:0000313" key="1">
    <source>
        <dbReference type="EMBL" id="KIK04089.1"/>
    </source>
</evidence>
<dbReference type="AlphaFoldDB" id="A0A0C9XR03"/>
<protein>
    <submittedName>
        <fullName evidence="1">Uncharacterized protein</fullName>
    </submittedName>
</protein>
<sequence length="61" mass="6949">HIDHHLICWRLSNNIHMPMPCHILHDDPPLCAAASPHCPQLPPPTAVVNHPDLPWHTHTHQ</sequence>
<dbReference type="HOGENOM" id="CLU_2928985_0_0_1"/>
<keyword evidence="2" id="KW-1185">Reference proteome</keyword>
<evidence type="ECO:0000313" key="2">
    <source>
        <dbReference type="Proteomes" id="UP000054477"/>
    </source>
</evidence>
<feature type="non-terminal residue" evidence="1">
    <location>
        <position position="1"/>
    </location>
</feature>
<reference evidence="2" key="2">
    <citation type="submission" date="2015-01" db="EMBL/GenBank/DDBJ databases">
        <title>Evolutionary Origins and Diversification of the Mycorrhizal Mutualists.</title>
        <authorList>
            <consortium name="DOE Joint Genome Institute"/>
            <consortium name="Mycorrhizal Genomics Consortium"/>
            <person name="Kohler A."/>
            <person name="Kuo A."/>
            <person name="Nagy L.G."/>
            <person name="Floudas D."/>
            <person name="Copeland A."/>
            <person name="Barry K.W."/>
            <person name="Cichocki N."/>
            <person name="Veneault-Fourrey C."/>
            <person name="LaButti K."/>
            <person name="Lindquist E.A."/>
            <person name="Lipzen A."/>
            <person name="Lundell T."/>
            <person name="Morin E."/>
            <person name="Murat C."/>
            <person name="Riley R."/>
            <person name="Ohm R."/>
            <person name="Sun H."/>
            <person name="Tunlid A."/>
            <person name="Henrissat B."/>
            <person name="Grigoriev I.V."/>
            <person name="Hibbett D.S."/>
            <person name="Martin F."/>
        </authorList>
    </citation>
    <scope>NUCLEOTIDE SEQUENCE [LARGE SCALE GENOMIC DNA]</scope>
    <source>
        <strain evidence="2">LaAM-08-1</strain>
    </source>
</reference>
<proteinExistence type="predicted"/>
<name>A0A0C9XR03_9AGAR</name>
<gene>
    <name evidence="1" type="ORF">K443DRAFT_93930</name>
</gene>
<dbReference type="Proteomes" id="UP000054477">
    <property type="component" value="Unassembled WGS sequence"/>
</dbReference>